<sequence>MAQPAYRKYTLTGLPKGTDGYDRVAQKTLISKTKAYVLQVYDNASYSKLSMADLPTDEKEDSNNTLDFSKYQPMTLKGFGHGQTLELYTYNNTDYFWIGTKGVQTRLEKYNDNDLWGTQLGRMTFQEGMTYENAEQLPNRLTYLTRIAGNTKSTGSIERVEAALTSDTKHLLILTVNVDHSKAHLSMYKNKDLNDAFERTGGTVEMDTDGMSAFEGTASIPGSIYLQMRNPSIQGIDVSNKTKNGNYLVYISGGKVKQTPSITRATFNTNGTIRGLGNYQLLRNTYWPANRTETEAVQIYSATNLLLGIAYHDTSGHTSDNYVYRIAKNVFD</sequence>
<comment type="caution">
    <text evidence="1">The sequence shown here is derived from an EMBL/GenBank/DDBJ whole genome shotgun (WGS) entry which is preliminary data.</text>
</comment>
<protein>
    <submittedName>
        <fullName evidence="1">Uncharacterized protein</fullName>
    </submittedName>
</protein>
<dbReference type="Proteomes" id="UP000051581">
    <property type="component" value="Unassembled WGS sequence"/>
</dbReference>
<accession>A0A0R1KV55</accession>
<dbReference type="EMBL" id="AZEA01000022">
    <property type="protein sequence ID" value="KRK87340.1"/>
    <property type="molecule type" value="Genomic_DNA"/>
</dbReference>
<reference evidence="1 2" key="1">
    <citation type="journal article" date="2015" name="Genome Announc.">
        <title>Expanding the biotechnology potential of lactobacilli through comparative genomics of 213 strains and associated genera.</title>
        <authorList>
            <person name="Sun Z."/>
            <person name="Harris H.M."/>
            <person name="McCann A."/>
            <person name="Guo C."/>
            <person name="Argimon S."/>
            <person name="Zhang W."/>
            <person name="Yang X."/>
            <person name="Jeffery I.B."/>
            <person name="Cooney J.C."/>
            <person name="Kagawa T.F."/>
            <person name="Liu W."/>
            <person name="Song Y."/>
            <person name="Salvetti E."/>
            <person name="Wrobel A."/>
            <person name="Rasinkangas P."/>
            <person name="Parkhill J."/>
            <person name="Rea M.C."/>
            <person name="O'Sullivan O."/>
            <person name="Ritari J."/>
            <person name="Douillard F.P."/>
            <person name="Paul Ross R."/>
            <person name="Yang R."/>
            <person name="Briner A.E."/>
            <person name="Felis G.E."/>
            <person name="de Vos W.M."/>
            <person name="Barrangou R."/>
            <person name="Klaenhammer T.R."/>
            <person name="Caufield P.W."/>
            <person name="Cui Y."/>
            <person name="Zhang H."/>
            <person name="O'Toole P.W."/>
        </authorList>
    </citation>
    <scope>NUCLEOTIDE SEQUENCE [LARGE SCALE GENOMIC DNA]</scope>
    <source>
        <strain evidence="1 2">DSM 19904</strain>
    </source>
</reference>
<keyword evidence="2" id="KW-1185">Reference proteome</keyword>
<organism evidence="1 2">
    <name type="scientific">Lentilactobacillus sunkii DSM 19904</name>
    <dbReference type="NCBI Taxonomy" id="1423808"/>
    <lineage>
        <taxon>Bacteria</taxon>
        <taxon>Bacillati</taxon>
        <taxon>Bacillota</taxon>
        <taxon>Bacilli</taxon>
        <taxon>Lactobacillales</taxon>
        <taxon>Lactobacillaceae</taxon>
        <taxon>Lentilactobacillus</taxon>
    </lineage>
</organism>
<evidence type="ECO:0000313" key="2">
    <source>
        <dbReference type="Proteomes" id="UP000051581"/>
    </source>
</evidence>
<name>A0A0R1KV55_9LACO</name>
<gene>
    <name evidence="1" type="ORF">FD17_GL001311</name>
</gene>
<dbReference type="PATRIC" id="fig|1423808.3.peg.1322"/>
<dbReference type="OrthoDB" id="2297060at2"/>
<dbReference type="RefSeq" id="WP_057826127.1">
    <property type="nucleotide sequence ID" value="NZ_AZEA01000022.1"/>
</dbReference>
<proteinExistence type="predicted"/>
<dbReference type="AlphaFoldDB" id="A0A0R1KV55"/>
<evidence type="ECO:0000313" key="1">
    <source>
        <dbReference type="EMBL" id="KRK87340.1"/>
    </source>
</evidence>